<dbReference type="OrthoDB" id="9800356at2"/>
<evidence type="ECO:0000313" key="1">
    <source>
        <dbReference type="EMBL" id="SHJ00252.1"/>
    </source>
</evidence>
<dbReference type="RefSeq" id="WP_073026115.1">
    <property type="nucleotide sequence ID" value="NZ_FQZS01000013.1"/>
</dbReference>
<name>A0A1M6FRD6_9FIRM</name>
<evidence type="ECO:0000313" key="2">
    <source>
        <dbReference type="Proteomes" id="UP000184442"/>
    </source>
</evidence>
<reference evidence="1 2" key="1">
    <citation type="submission" date="2016-11" db="EMBL/GenBank/DDBJ databases">
        <authorList>
            <person name="Jaros S."/>
            <person name="Januszkiewicz K."/>
            <person name="Wedrychowicz H."/>
        </authorList>
    </citation>
    <scope>NUCLEOTIDE SEQUENCE [LARGE SCALE GENOMIC DNA]</scope>
    <source>
        <strain evidence="1 2">DSM 19022</strain>
    </source>
</reference>
<dbReference type="Proteomes" id="UP000184442">
    <property type="component" value="Unassembled WGS sequence"/>
</dbReference>
<dbReference type="STRING" id="1122184.SAMN02745176_02053"/>
<accession>A0A1M6FRD6</accession>
<dbReference type="AlphaFoldDB" id="A0A1M6FRD6"/>
<sequence length="112" mass="12186">MTVKEICARLNLRSLTGECGMDKEVKGVYICDLLSWVMAHAHAGDVWVTIQTHTNIIAVATLLELSSIIISEDAEVEEDTIKKAIEEGIPLLVSEKSSFMVAKDLIDIGIGS</sequence>
<gene>
    <name evidence="1" type="ORF">SAMN02745176_02053</name>
</gene>
<dbReference type="InterPro" id="IPR028979">
    <property type="entry name" value="Ser_kin/Pase_Hpr-like_N_sf"/>
</dbReference>
<dbReference type="Gene3D" id="3.40.1390.20">
    <property type="entry name" value="HprK N-terminal domain-like"/>
    <property type="match status" value="1"/>
</dbReference>
<organism evidence="1 2">
    <name type="scientific">Lutispora thermophila DSM 19022</name>
    <dbReference type="NCBI Taxonomy" id="1122184"/>
    <lineage>
        <taxon>Bacteria</taxon>
        <taxon>Bacillati</taxon>
        <taxon>Bacillota</taxon>
        <taxon>Clostridia</taxon>
        <taxon>Lutisporales</taxon>
        <taxon>Lutisporaceae</taxon>
        <taxon>Lutispora</taxon>
    </lineage>
</organism>
<protein>
    <submittedName>
        <fullName evidence="1">DRTGG domain-containing protein</fullName>
    </submittedName>
</protein>
<dbReference type="EMBL" id="FQZS01000013">
    <property type="protein sequence ID" value="SHJ00252.1"/>
    <property type="molecule type" value="Genomic_DNA"/>
</dbReference>
<proteinExistence type="predicted"/>
<dbReference type="SUPFAM" id="SSF75138">
    <property type="entry name" value="HprK N-terminal domain-like"/>
    <property type="match status" value="1"/>
</dbReference>
<keyword evidence="2" id="KW-1185">Reference proteome</keyword>